<gene>
    <name evidence="1" type="ORF">UW07_C0047G0009</name>
</gene>
<organism evidence="1 2">
    <name type="scientific">Candidatus Nomurabacteria bacterium GW2011_GWF2_43_8</name>
    <dbReference type="NCBI Taxonomy" id="1618779"/>
    <lineage>
        <taxon>Bacteria</taxon>
        <taxon>Candidatus Nomuraibacteriota</taxon>
    </lineage>
</organism>
<comment type="caution">
    <text evidence="1">The sequence shown here is derived from an EMBL/GenBank/DDBJ whole genome shotgun (WGS) entry which is preliminary data.</text>
</comment>
<reference evidence="1 2" key="1">
    <citation type="journal article" date="2015" name="Nature">
        <title>rRNA introns, odd ribosomes, and small enigmatic genomes across a large radiation of phyla.</title>
        <authorList>
            <person name="Brown C.T."/>
            <person name="Hug L.A."/>
            <person name="Thomas B.C."/>
            <person name="Sharon I."/>
            <person name="Castelle C.J."/>
            <person name="Singh A."/>
            <person name="Wilkins M.J."/>
            <person name="Williams K.H."/>
            <person name="Banfield J.F."/>
        </authorList>
    </citation>
    <scope>NUCLEOTIDE SEQUENCE [LARGE SCALE GENOMIC DNA]</scope>
</reference>
<dbReference type="Proteomes" id="UP000033831">
    <property type="component" value="Unassembled WGS sequence"/>
</dbReference>
<proteinExistence type="predicted"/>
<evidence type="ECO:0000313" key="2">
    <source>
        <dbReference type="Proteomes" id="UP000033831"/>
    </source>
</evidence>
<accession>A0A0G1FI08</accession>
<name>A0A0G1FI08_9BACT</name>
<sequence length="393" mass="45757">MNFQEYFNNKNLKKIPKQGLHYEQKTTPDLLWCVSLVILDITKNDRNLVFSDSEIRLSPLFDNLMQDYFSKPSQALAPGEYNKVSSYQLGLLSYAGILEKVSDRPKQYKITNLEALEYMSTNDLNASKFLTEYTEKFLNDNGLIVDFEKYKNNPTQANHLIAKDKYWLWAKINTKIRGTDRKHTYRVFNKMFNVYCYKHRIPGEDGSNITSGPCPYSFLIYNRKNFRDENMPSGMTRREYRESVLLDIDASGVVGAVLLQKVKADIKKKYNGISEIQEQEYNFTPEGGVHIHHMLPQHSNPEFVLFRENLIALTPGQHLSYAHIQGNTHRINAEFQKVCLKRKFENIKTSLKNGEDFYVLNKFIQVINSAFNLKLKETSSLDQIEPVFSNIYF</sequence>
<dbReference type="EMBL" id="LCGX01000047">
    <property type="protein sequence ID" value="KKT22040.1"/>
    <property type="molecule type" value="Genomic_DNA"/>
</dbReference>
<evidence type="ECO:0000313" key="1">
    <source>
        <dbReference type="EMBL" id="KKT22040.1"/>
    </source>
</evidence>
<dbReference type="AlphaFoldDB" id="A0A0G1FI08"/>
<protein>
    <submittedName>
        <fullName evidence="1">Uncharacterized protein</fullName>
    </submittedName>
</protein>